<keyword evidence="2" id="KW-1185">Reference proteome</keyword>
<evidence type="ECO:0000313" key="2">
    <source>
        <dbReference type="Proteomes" id="UP000526942"/>
    </source>
</evidence>
<dbReference type="Gene3D" id="2.60.40.10">
    <property type="entry name" value="Immunoglobulins"/>
    <property type="match status" value="1"/>
</dbReference>
<reference evidence="1 2" key="1">
    <citation type="submission" date="2019-09" db="EMBL/GenBank/DDBJ databases">
        <title>Bird 10,000 Genomes (B10K) Project - Family phase.</title>
        <authorList>
            <person name="Zhang G."/>
        </authorList>
    </citation>
    <scope>NUCLEOTIDE SEQUENCE [LARGE SCALE GENOMIC DNA]</scope>
    <source>
        <strain evidence="1">B10K-DU-011-20</strain>
        <tissue evidence="1">Muscle</tissue>
    </source>
</reference>
<sequence>MKSKKLEKDGTSGKAACLARKFYTKNFNLEMSSDEVVYEQSTPILASDGLYNAIKVVSVTKDPAVTCTAKFNGISIATNTTLTEEKAEEPVTGKVCNTTDTSAQADTKVEKANMLSMAVLGLRVLLAKSIAFNTLMSIKLFLF</sequence>
<organism evidence="1 2">
    <name type="scientific">Corythaixoides concolor</name>
    <name type="common">Grey go-away-bird</name>
    <dbReference type="NCBI Taxonomy" id="103956"/>
    <lineage>
        <taxon>Eukaryota</taxon>
        <taxon>Metazoa</taxon>
        <taxon>Chordata</taxon>
        <taxon>Craniata</taxon>
        <taxon>Vertebrata</taxon>
        <taxon>Euteleostomi</taxon>
        <taxon>Archelosauria</taxon>
        <taxon>Archosauria</taxon>
        <taxon>Dinosauria</taxon>
        <taxon>Saurischia</taxon>
        <taxon>Theropoda</taxon>
        <taxon>Coelurosauria</taxon>
        <taxon>Aves</taxon>
        <taxon>Neognathae</taxon>
        <taxon>Neoaves</taxon>
        <taxon>Otidimorphae</taxon>
        <taxon>Musophagiformes</taxon>
        <taxon>Musophagidae</taxon>
        <taxon>Corythaixoides</taxon>
    </lineage>
</organism>
<evidence type="ECO:0000313" key="1">
    <source>
        <dbReference type="EMBL" id="NXK00673.1"/>
    </source>
</evidence>
<protein>
    <submittedName>
        <fullName evidence="1">TRDC protein</fullName>
    </submittedName>
</protein>
<gene>
    <name evidence="1" type="primary">Trdc</name>
    <name evidence="1" type="ORF">CORCON_R09822</name>
</gene>
<dbReference type="EMBL" id="VXAM01001811">
    <property type="protein sequence ID" value="NXK00673.1"/>
    <property type="molecule type" value="Genomic_DNA"/>
</dbReference>
<dbReference type="InterPro" id="IPR013783">
    <property type="entry name" value="Ig-like_fold"/>
</dbReference>
<feature type="non-terminal residue" evidence="1">
    <location>
        <position position="143"/>
    </location>
</feature>
<name>A0A7L0G221_CORCN</name>
<dbReference type="Proteomes" id="UP000526942">
    <property type="component" value="Unassembled WGS sequence"/>
</dbReference>
<comment type="caution">
    <text evidence="1">The sequence shown here is derived from an EMBL/GenBank/DDBJ whole genome shotgun (WGS) entry which is preliminary data.</text>
</comment>
<proteinExistence type="predicted"/>
<accession>A0A7L0G221</accession>
<feature type="non-terminal residue" evidence="1">
    <location>
        <position position="1"/>
    </location>
</feature>
<dbReference type="AlphaFoldDB" id="A0A7L0G221"/>
<dbReference type="OrthoDB" id="9945861at2759"/>